<dbReference type="SUPFAM" id="SSF52440">
    <property type="entry name" value="PreATP-grasp domain"/>
    <property type="match status" value="1"/>
</dbReference>
<evidence type="ECO:0000256" key="9">
    <source>
        <dbReference type="ARBA" id="ARBA00022741"/>
    </source>
</evidence>
<keyword evidence="11" id="KW-0460">Magnesium</keyword>
<evidence type="ECO:0000256" key="4">
    <source>
        <dbReference type="ARBA" id="ARBA00012214"/>
    </source>
</evidence>
<dbReference type="RefSeq" id="XP_029655615.1">
    <property type="nucleotide sequence ID" value="XM_029799755.1"/>
</dbReference>
<comment type="pathway">
    <text evidence="2">Sulfur metabolism; glutathione biosynthesis; glutathione from L-cysteine and L-glutamate: step 2/2.</text>
</comment>
<dbReference type="KEGG" id="osn:115229397"/>
<name>A0A6P7U082_9MOLL</name>
<keyword evidence="9" id="KW-0547">Nucleotide-binding</keyword>
<keyword evidence="7" id="KW-0317">Glutathione biosynthesis</keyword>
<evidence type="ECO:0000256" key="8">
    <source>
        <dbReference type="ARBA" id="ARBA00022723"/>
    </source>
</evidence>
<comment type="catalytic activity">
    <reaction evidence="13">
        <text>gamma-L-glutamyl-L-cysteine + glycine + ATP = glutathione + ADP + phosphate + H(+)</text>
        <dbReference type="Rhea" id="RHEA:13557"/>
        <dbReference type="ChEBI" id="CHEBI:15378"/>
        <dbReference type="ChEBI" id="CHEBI:30616"/>
        <dbReference type="ChEBI" id="CHEBI:43474"/>
        <dbReference type="ChEBI" id="CHEBI:57305"/>
        <dbReference type="ChEBI" id="CHEBI:57925"/>
        <dbReference type="ChEBI" id="CHEBI:58173"/>
        <dbReference type="ChEBI" id="CHEBI:456216"/>
        <dbReference type="EC" id="6.3.2.3"/>
    </reaction>
    <physiologicalReaction direction="left-to-right" evidence="13">
        <dbReference type="Rhea" id="RHEA:13558"/>
    </physiologicalReaction>
</comment>
<dbReference type="Gene3D" id="3.30.1490.50">
    <property type="match status" value="1"/>
</dbReference>
<keyword evidence="6" id="KW-0436">Ligase</keyword>
<accession>A0A6P7U082</accession>
<comment type="cofactor">
    <cofactor evidence="1">
        <name>Mg(2+)</name>
        <dbReference type="ChEBI" id="CHEBI:18420"/>
    </cofactor>
</comment>
<dbReference type="InterPro" id="IPR014709">
    <property type="entry name" value="Glutathione_synthase_C_euk"/>
</dbReference>
<protein>
    <recommendedName>
        <fullName evidence="5">Glutathione synthetase</fullName>
        <ecNumber evidence="4">6.3.2.3</ecNumber>
    </recommendedName>
    <alternativeName>
        <fullName evidence="12">Glutathione synthase</fullName>
    </alternativeName>
</protein>
<evidence type="ECO:0000259" key="14">
    <source>
        <dbReference type="Pfam" id="PF03199"/>
    </source>
</evidence>
<dbReference type="GO" id="GO:0046872">
    <property type="term" value="F:metal ion binding"/>
    <property type="evidence" value="ECO:0007669"/>
    <property type="project" value="UniProtKB-KW"/>
</dbReference>
<organism evidence="15 16">
    <name type="scientific">Octopus sinensis</name>
    <name type="common">East Asian common octopus</name>
    <dbReference type="NCBI Taxonomy" id="2607531"/>
    <lineage>
        <taxon>Eukaryota</taxon>
        <taxon>Metazoa</taxon>
        <taxon>Spiralia</taxon>
        <taxon>Lophotrochozoa</taxon>
        <taxon>Mollusca</taxon>
        <taxon>Cephalopoda</taxon>
        <taxon>Coleoidea</taxon>
        <taxon>Octopodiformes</taxon>
        <taxon>Octopoda</taxon>
        <taxon>Incirrata</taxon>
        <taxon>Octopodidae</taxon>
        <taxon>Octopus</taxon>
    </lineage>
</organism>
<keyword evidence="10" id="KW-0067">ATP-binding</keyword>
<evidence type="ECO:0000313" key="15">
    <source>
        <dbReference type="Proteomes" id="UP000515154"/>
    </source>
</evidence>
<dbReference type="GO" id="GO:0005524">
    <property type="term" value="F:ATP binding"/>
    <property type="evidence" value="ECO:0007669"/>
    <property type="project" value="UniProtKB-KW"/>
</dbReference>
<dbReference type="InterPro" id="IPR004887">
    <property type="entry name" value="GSH_synth_subst-bd"/>
</dbReference>
<reference evidence="16" key="1">
    <citation type="submission" date="2025-08" db="UniProtKB">
        <authorList>
            <consortium name="RefSeq"/>
        </authorList>
    </citation>
    <scope>IDENTIFICATION</scope>
</reference>
<dbReference type="EC" id="6.3.2.3" evidence="4"/>
<dbReference type="GO" id="GO:0043295">
    <property type="term" value="F:glutathione binding"/>
    <property type="evidence" value="ECO:0007669"/>
    <property type="project" value="TreeGrafter"/>
</dbReference>
<dbReference type="InterPro" id="IPR037013">
    <property type="entry name" value="GSH-S_sub-bd_sf"/>
</dbReference>
<evidence type="ECO:0000256" key="11">
    <source>
        <dbReference type="ARBA" id="ARBA00022842"/>
    </source>
</evidence>
<dbReference type="PANTHER" id="PTHR11130:SF0">
    <property type="entry name" value="GLUTATHIONE SYNTHETASE"/>
    <property type="match status" value="1"/>
</dbReference>
<evidence type="ECO:0000256" key="5">
    <source>
        <dbReference type="ARBA" id="ARBA00020821"/>
    </source>
</evidence>
<dbReference type="InterPro" id="IPR014042">
    <property type="entry name" value="Glutathione_synthase_a-hlx"/>
</dbReference>
<proteinExistence type="inferred from homology"/>
<dbReference type="Gene3D" id="1.10.1080.10">
    <property type="entry name" value="Glutathione Synthetase, Chain A, domain 3"/>
    <property type="match status" value="1"/>
</dbReference>
<evidence type="ECO:0000313" key="16">
    <source>
        <dbReference type="RefSeq" id="XP_029655615.1"/>
    </source>
</evidence>
<dbReference type="UniPathway" id="UPA00142">
    <property type="reaction ID" value="UER00210"/>
</dbReference>
<dbReference type="GO" id="GO:0005829">
    <property type="term" value="C:cytosol"/>
    <property type="evidence" value="ECO:0007669"/>
    <property type="project" value="TreeGrafter"/>
</dbReference>
<dbReference type="AlphaFoldDB" id="A0A6P7U082"/>
<gene>
    <name evidence="16" type="primary">LOC115229397</name>
</gene>
<feature type="domain" description="Glutathione synthase substrate-binding" evidence="14">
    <location>
        <begin position="132"/>
        <end position="160"/>
    </location>
</feature>
<evidence type="ECO:0000256" key="10">
    <source>
        <dbReference type="ARBA" id="ARBA00022840"/>
    </source>
</evidence>
<dbReference type="InterPro" id="IPR005615">
    <property type="entry name" value="Glutathione_synthase"/>
</dbReference>
<dbReference type="Pfam" id="PF03917">
    <property type="entry name" value="GSH_synth_ATP"/>
    <property type="match status" value="1"/>
</dbReference>
<dbReference type="Gene3D" id="3.30.470.20">
    <property type="entry name" value="ATP-grasp fold, B domain"/>
    <property type="match status" value="1"/>
</dbReference>
<sequence length="235" mass="26750">MIKNLTIKKNIKLSINRNDFMISNTQEKNELKQVELNTIAVGMTSLSQSAADLHKFVIEQLGLNSNAIPKESISSKLADAFLYAFRLYSQQKYKIEIISKLGKECLVRRLTLDYIGQHAELGAEGELLLYYSYFDEIHWKGRRLVELSRCIKCPSINYHLTGCKKVQQVLASKTALRRFVESKSDLELLFSSMVGQYSLDCDSLGDKMTQFAIENPDKFVMKPQREGGGFKSCLN</sequence>
<dbReference type="Gene3D" id="3.30.1490.80">
    <property type="match status" value="1"/>
</dbReference>
<dbReference type="Proteomes" id="UP000515154">
    <property type="component" value="Unplaced"/>
</dbReference>
<keyword evidence="8" id="KW-0479">Metal-binding</keyword>
<dbReference type="InterPro" id="IPR016185">
    <property type="entry name" value="PreATP-grasp_dom_sf"/>
</dbReference>
<dbReference type="SUPFAM" id="SSF56059">
    <property type="entry name" value="Glutathione synthetase ATP-binding domain-like"/>
    <property type="match status" value="1"/>
</dbReference>
<evidence type="ECO:0000256" key="7">
    <source>
        <dbReference type="ARBA" id="ARBA00022684"/>
    </source>
</evidence>
<comment type="similarity">
    <text evidence="3">Belongs to the eukaryotic GSH synthase family.</text>
</comment>
<dbReference type="PANTHER" id="PTHR11130">
    <property type="entry name" value="GLUTATHIONE SYNTHETASE"/>
    <property type="match status" value="1"/>
</dbReference>
<evidence type="ECO:0000256" key="6">
    <source>
        <dbReference type="ARBA" id="ARBA00022598"/>
    </source>
</evidence>
<dbReference type="GO" id="GO:0004363">
    <property type="term" value="F:glutathione synthase activity"/>
    <property type="evidence" value="ECO:0007669"/>
    <property type="project" value="UniProtKB-EC"/>
</dbReference>
<keyword evidence="15" id="KW-1185">Reference proteome</keyword>
<evidence type="ECO:0000256" key="2">
    <source>
        <dbReference type="ARBA" id="ARBA00004965"/>
    </source>
</evidence>
<evidence type="ECO:0000256" key="3">
    <source>
        <dbReference type="ARBA" id="ARBA00010385"/>
    </source>
</evidence>
<dbReference type="Pfam" id="PF03199">
    <property type="entry name" value="GSH_synthase"/>
    <property type="match status" value="1"/>
</dbReference>
<evidence type="ECO:0000256" key="1">
    <source>
        <dbReference type="ARBA" id="ARBA00001946"/>
    </source>
</evidence>
<evidence type="ECO:0000256" key="12">
    <source>
        <dbReference type="ARBA" id="ARBA00030403"/>
    </source>
</evidence>
<dbReference type="Gene3D" id="3.40.50.1760">
    <property type="entry name" value="Glutathione synthase, substrate-binding domain superfamily, eukaryotic"/>
    <property type="match status" value="2"/>
</dbReference>
<evidence type="ECO:0000256" key="13">
    <source>
        <dbReference type="ARBA" id="ARBA00048871"/>
    </source>
</evidence>
<dbReference type="InterPro" id="IPR014049">
    <property type="entry name" value="Glutathione_synthase_N_euk"/>
</dbReference>